<dbReference type="EMBL" id="CAJVQA010007955">
    <property type="protein sequence ID" value="CAG8664358.1"/>
    <property type="molecule type" value="Genomic_DNA"/>
</dbReference>
<dbReference type="Proteomes" id="UP000789759">
    <property type="component" value="Unassembled WGS sequence"/>
</dbReference>
<gene>
    <name evidence="3" type="ORF">CPELLU_LOCUS9956</name>
</gene>
<dbReference type="AlphaFoldDB" id="A0A9N9H9W4"/>
<keyword evidence="2" id="KW-0732">Signal</keyword>
<evidence type="ECO:0000313" key="3">
    <source>
        <dbReference type="EMBL" id="CAG8664358.1"/>
    </source>
</evidence>
<reference evidence="3" key="1">
    <citation type="submission" date="2021-06" db="EMBL/GenBank/DDBJ databases">
        <authorList>
            <person name="Kallberg Y."/>
            <person name="Tangrot J."/>
            <person name="Rosling A."/>
        </authorList>
    </citation>
    <scope>NUCLEOTIDE SEQUENCE</scope>
    <source>
        <strain evidence="3">FL966</strain>
    </source>
</reference>
<feature type="signal peptide" evidence="2">
    <location>
        <begin position="1"/>
        <end position="20"/>
    </location>
</feature>
<organism evidence="3 4">
    <name type="scientific">Cetraspora pellucida</name>
    <dbReference type="NCBI Taxonomy" id="1433469"/>
    <lineage>
        <taxon>Eukaryota</taxon>
        <taxon>Fungi</taxon>
        <taxon>Fungi incertae sedis</taxon>
        <taxon>Mucoromycota</taxon>
        <taxon>Glomeromycotina</taxon>
        <taxon>Glomeromycetes</taxon>
        <taxon>Diversisporales</taxon>
        <taxon>Gigasporaceae</taxon>
        <taxon>Cetraspora</taxon>
    </lineage>
</organism>
<feature type="compositionally biased region" description="Basic and acidic residues" evidence="1">
    <location>
        <begin position="37"/>
        <end position="60"/>
    </location>
</feature>
<proteinExistence type="predicted"/>
<feature type="region of interest" description="Disordered" evidence="1">
    <location>
        <begin position="37"/>
        <end position="76"/>
    </location>
</feature>
<evidence type="ECO:0000256" key="2">
    <source>
        <dbReference type="SAM" id="SignalP"/>
    </source>
</evidence>
<accession>A0A9N9H9W4</accession>
<evidence type="ECO:0000256" key="1">
    <source>
        <dbReference type="SAM" id="MobiDB-lite"/>
    </source>
</evidence>
<comment type="caution">
    <text evidence="3">The sequence shown here is derived from an EMBL/GenBank/DDBJ whole genome shotgun (WGS) entry which is preliminary data.</text>
</comment>
<keyword evidence="4" id="KW-1185">Reference proteome</keyword>
<sequence length="140" mass="15780">MRKILLSVLLVVLLFILVDTVNVNHEKRQSFLGQGEKRQSFLGQGEKRQALRGPGEKRQELNGQELKGQGEPCKTDDDCACPFACRIHGEDTFKCQLTDTRKKGESCYPCDNNPNSACKEGLKCFLLTGRESNDFVMMHN</sequence>
<evidence type="ECO:0000313" key="4">
    <source>
        <dbReference type="Proteomes" id="UP000789759"/>
    </source>
</evidence>
<name>A0A9N9H9W4_9GLOM</name>
<protein>
    <submittedName>
        <fullName evidence="3">7931_t:CDS:1</fullName>
    </submittedName>
</protein>
<feature type="chain" id="PRO_5040121904" evidence="2">
    <location>
        <begin position="21"/>
        <end position="140"/>
    </location>
</feature>